<dbReference type="InterPro" id="IPR017923">
    <property type="entry name" value="TFIIS_N"/>
</dbReference>
<dbReference type="PROSITE" id="PS51319">
    <property type="entry name" value="TFIIS_N"/>
    <property type="match status" value="1"/>
</dbReference>
<dbReference type="InterPro" id="IPR035441">
    <property type="entry name" value="TFIIS/LEDGF_dom_sf"/>
</dbReference>
<evidence type="ECO:0000313" key="4">
    <source>
        <dbReference type="EnsemblPlants" id="Kaladp0053s0150.2.v1.1.CDS.1"/>
    </source>
</evidence>
<feature type="region of interest" description="Disordered" evidence="2">
    <location>
        <begin position="392"/>
        <end position="429"/>
    </location>
</feature>
<dbReference type="Proteomes" id="UP000594263">
    <property type="component" value="Unplaced"/>
</dbReference>
<feature type="region of interest" description="Disordered" evidence="2">
    <location>
        <begin position="477"/>
        <end position="554"/>
    </location>
</feature>
<comment type="subcellular location">
    <subcellularLocation>
        <location evidence="1">Nucleus</location>
    </subcellularLocation>
</comment>
<evidence type="ECO:0000313" key="5">
    <source>
        <dbReference type="Proteomes" id="UP000594263"/>
    </source>
</evidence>
<evidence type="ECO:0000256" key="2">
    <source>
        <dbReference type="SAM" id="MobiDB-lite"/>
    </source>
</evidence>
<feature type="compositionally biased region" description="Polar residues" evidence="2">
    <location>
        <begin position="406"/>
        <end position="416"/>
    </location>
</feature>
<dbReference type="Gramene" id="Kaladp0053s0150.1.v1.1">
    <property type="protein sequence ID" value="Kaladp0053s0150.1.v1.1.CDS.1"/>
    <property type="gene ID" value="Kaladp0053s0150.v1.1"/>
</dbReference>
<name>A0A7N0U362_KALFE</name>
<reference evidence="4" key="1">
    <citation type="submission" date="2021-01" db="UniProtKB">
        <authorList>
            <consortium name="EnsemblPlants"/>
        </authorList>
    </citation>
    <scope>IDENTIFICATION</scope>
</reference>
<dbReference type="OMA" id="ECLDVFV"/>
<dbReference type="PANTHER" id="PTHR47292">
    <property type="entry name" value="TRANSCRIPTION ELONGATION FACTOR (TFIIS) FAMILY PROTEIN-RELATED"/>
    <property type="match status" value="1"/>
</dbReference>
<keyword evidence="5" id="KW-1185">Reference proteome</keyword>
<feature type="compositionally biased region" description="Basic and acidic residues" evidence="2">
    <location>
        <begin position="202"/>
        <end position="211"/>
    </location>
</feature>
<feature type="compositionally biased region" description="Basic and acidic residues" evidence="2">
    <location>
        <begin position="510"/>
        <end position="554"/>
    </location>
</feature>
<dbReference type="SUPFAM" id="SSF47676">
    <property type="entry name" value="Conserved domain common to transcription factors TFIIS, elongin A, CRSP70"/>
    <property type="match status" value="1"/>
</dbReference>
<proteinExistence type="predicted"/>
<sequence length="994" mass="107967">MSLKEFFTSTEVKDGMTTPSLVEELITLLQKEKDYEVKSAVEATKQHSDIARAIAETKNTNCLDHFIKLGGLRYINTWLNDALKSAADTSADIIEESIALQCRALKKLHIDHEKLISSGILDTVKNLCDHNSTFIKDEAKELLDRWKDVDLIIVSNDAEKVDAFGDDDEGGAMLKTDEDGALLEISDVKPKQIENNNSTDAAHGKDPELKGSEGSLLVEVEHIDTEATDCQMIAPASLDQIDTEGGATSAISNTGDDISKAVCRSAIPLEDIIEVDNSNSLELKKDTGEENLGVHDNTTSGNVTDTVNSISENLEAVNVYHISNTQESGGCSSIADIAMAEQTIPEPKTESNIDCREGATFMKDGLADNAATVLCENSSRLDDIGLEKSLVRESPERNSSRLEGFTASTTTNSDVGPNSRIDEDYSKGSAIQNLARDTKSSAMADMRPDISLDYGTMDALEVARQVAKALEREMVCDGSSENLSDVSKHPGSSDSINEKDSQSGNLSEESSSRLDLSPERSSDREVESSNSEKRDNKSENCMQDVDKTQASKQEVEVDISKDICEFDLNQEVPNENVDFSVNFNQNMGEETDVLTTDNPTSVVLGSRSPVGTSQFAGSHGCKGSVTASAFQYTSPRRDADPHNALPCPPSINAKQKQGAFGIDLNVAEEGDDSNVIPLSEKETSSSTNIMWDGHCVAAAPAKPERLEFDLNTMSDIDDAPLSSSWRFDKQHFSHLNGHLSYPPTSSSSSIQPRVNIDLNEGPSIQSMSSRLHPFFGMSSSQNVDVQKDVKPVISIMGARVEVGRDDSFLGAPPLPNGKYEKHAMETNIAAMGSYLGVGPIGSYGHPSHFGFSNMNAGPNLSFASPLFRPGNTMTYMVDPRVGHVPQMVSQSSIVPPMYAQPPFLMSMAVPPPGLNGAVSPRPNFDLNLGFMTEGGNRQDMASRQLLRDNQGRFIGEHMNLDSQPSSSFGKRKEPDTGWESYPYNMKYHYPPGSR</sequence>
<dbReference type="AlphaFoldDB" id="A0A7N0U362"/>
<dbReference type="EnsemblPlants" id="Kaladp0053s0150.1.v1.1">
    <property type="protein sequence ID" value="Kaladp0053s0150.1.v1.1.CDS.1"/>
    <property type="gene ID" value="Kaladp0053s0150.v1.1"/>
</dbReference>
<dbReference type="Pfam" id="PF08711">
    <property type="entry name" value="Med26"/>
    <property type="match status" value="1"/>
</dbReference>
<dbReference type="Gramene" id="Kaladp0053s0150.2.v1.1">
    <property type="protein sequence ID" value="Kaladp0053s0150.2.v1.1.CDS.1"/>
    <property type="gene ID" value="Kaladp0053s0150.v1.1"/>
</dbReference>
<evidence type="ECO:0000256" key="1">
    <source>
        <dbReference type="PROSITE-ProRule" id="PRU00649"/>
    </source>
</evidence>
<accession>A0A7N0U362</accession>
<feature type="region of interest" description="Disordered" evidence="2">
    <location>
        <begin position="192"/>
        <end position="211"/>
    </location>
</feature>
<dbReference type="Gene3D" id="1.20.930.10">
    <property type="entry name" value="Conserved domain common to transcription factors TFIIS, elongin A, CRSP70"/>
    <property type="match status" value="1"/>
</dbReference>
<organism evidence="4 5">
    <name type="scientific">Kalanchoe fedtschenkoi</name>
    <name type="common">Lavender scallops</name>
    <name type="synonym">South American air plant</name>
    <dbReference type="NCBI Taxonomy" id="63787"/>
    <lineage>
        <taxon>Eukaryota</taxon>
        <taxon>Viridiplantae</taxon>
        <taxon>Streptophyta</taxon>
        <taxon>Embryophyta</taxon>
        <taxon>Tracheophyta</taxon>
        <taxon>Spermatophyta</taxon>
        <taxon>Magnoliopsida</taxon>
        <taxon>eudicotyledons</taxon>
        <taxon>Gunneridae</taxon>
        <taxon>Pentapetalae</taxon>
        <taxon>Saxifragales</taxon>
        <taxon>Crassulaceae</taxon>
        <taxon>Kalanchoe</taxon>
    </lineage>
</organism>
<feature type="domain" description="TFIIS N-terminal" evidence="3">
    <location>
        <begin position="73"/>
        <end position="153"/>
    </location>
</feature>
<dbReference type="EnsemblPlants" id="Kaladp0053s0150.2.v1.1">
    <property type="protein sequence ID" value="Kaladp0053s0150.2.v1.1.CDS.1"/>
    <property type="gene ID" value="Kaladp0053s0150.v1.1"/>
</dbReference>
<evidence type="ECO:0000259" key="3">
    <source>
        <dbReference type="PROSITE" id="PS51319"/>
    </source>
</evidence>
<feature type="compositionally biased region" description="Polar residues" evidence="2">
    <location>
        <begin position="479"/>
        <end position="495"/>
    </location>
</feature>
<keyword evidence="1" id="KW-0539">Nucleus</keyword>
<dbReference type="PANTHER" id="PTHR47292:SF1">
    <property type="entry name" value="TRANSCRIPTION ELONGATION FACTOR (TFIIS) FAMILY PROTEIN"/>
    <property type="match status" value="1"/>
</dbReference>
<dbReference type="GO" id="GO:0005634">
    <property type="term" value="C:nucleus"/>
    <property type="evidence" value="ECO:0007669"/>
    <property type="project" value="UniProtKB-SubCell"/>
</dbReference>
<protein>
    <recommendedName>
        <fullName evidence="3">TFIIS N-terminal domain-containing protein</fullName>
    </recommendedName>
</protein>
<feature type="region of interest" description="Disordered" evidence="2">
    <location>
        <begin position="957"/>
        <end position="983"/>
    </location>
</feature>